<dbReference type="RefSeq" id="WP_124231052.1">
    <property type="nucleotide sequence ID" value="NZ_CP120749.1"/>
</dbReference>
<evidence type="ECO:0000313" key="2">
    <source>
        <dbReference type="EMBL" id="RQN23573.1"/>
    </source>
</evidence>
<sequence>MEILFGILIIYLLISMIFRISTKFRKISFILNTCILSIITGSVYEKIGGGGDYDNYRNIFNALSINNKPEKEFGFYYLNLIIKIFTDDFQMAFLFYMFIINLFIILFIYKYSKNIEFSLLIYVIMGGYITSTNIMRQYIAISIYIFSIKFLIEKKYLLYLFLSLIAVSFHTTAMIAIPITIIVYIFSEKISKRYLLFFVVINSIIVIEPIIRNLGIQLFYESYENGIFSYGSNLLHYLVQVSICAFYYLNLRIIKDNNDKLFINLASITSAFTLLSKNMVLYARFGEYFDTFNIIAITTVLSSINNKKEKRIFYYFVFLGLTIYYLLLTRKGFVFENTIIDYFKVL</sequence>
<evidence type="ECO:0000313" key="3">
    <source>
        <dbReference type="Proteomes" id="UP000273641"/>
    </source>
</evidence>
<feature type="transmembrane region" description="Helical" evidence="1">
    <location>
        <begin position="121"/>
        <end position="146"/>
    </location>
</feature>
<dbReference type="InterPro" id="IPR049458">
    <property type="entry name" value="EpsG-like"/>
</dbReference>
<dbReference type="Pfam" id="PF14897">
    <property type="entry name" value="EpsG"/>
    <property type="match status" value="1"/>
</dbReference>
<keyword evidence="1" id="KW-1133">Transmembrane helix</keyword>
<feature type="transmembrane region" description="Helical" evidence="1">
    <location>
        <begin position="312"/>
        <end position="328"/>
    </location>
</feature>
<feature type="transmembrane region" description="Helical" evidence="1">
    <location>
        <begin position="261"/>
        <end position="282"/>
    </location>
</feature>
<gene>
    <name evidence="2" type="ORF">EHZ11_13175</name>
</gene>
<feature type="transmembrane region" description="Helical" evidence="1">
    <location>
        <begin position="6"/>
        <end position="22"/>
    </location>
</feature>
<name>A0AAE8K6G5_CLOPF</name>
<comment type="caution">
    <text evidence="2">The sequence shown here is derived from an EMBL/GenBank/DDBJ whole genome shotgun (WGS) entry which is preliminary data.</text>
</comment>
<dbReference type="AlphaFoldDB" id="A0AAE8K6G5"/>
<feature type="transmembrane region" description="Helical" evidence="1">
    <location>
        <begin position="89"/>
        <end position="109"/>
    </location>
</feature>
<proteinExistence type="predicted"/>
<keyword evidence="1" id="KW-0812">Transmembrane</keyword>
<evidence type="ECO:0000256" key="1">
    <source>
        <dbReference type="SAM" id="Phobius"/>
    </source>
</evidence>
<feature type="transmembrane region" description="Helical" evidence="1">
    <location>
        <begin position="227"/>
        <end position="249"/>
    </location>
</feature>
<dbReference type="Proteomes" id="UP000273641">
    <property type="component" value="Unassembled WGS sequence"/>
</dbReference>
<feature type="transmembrane region" description="Helical" evidence="1">
    <location>
        <begin position="288"/>
        <end position="305"/>
    </location>
</feature>
<protein>
    <submittedName>
        <fullName evidence="2">EpsG family protein</fullName>
    </submittedName>
</protein>
<feature type="transmembrane region" description="Helical" evidence="1">
    <location>
        <begin position="158"/>
        <end position="187"/>
    </location>
</feature>
<feature type="transmembrane region" description="Helical" evidence="1">
    <location>
        <begin position="29"/>
        <end position="47"/>
    </location>
</feature>
<accession>A0AAE8K6G5</accession>
<keyword evidence="1" id="KW-0472">Membrane</keyword>
<feature type="transmembrane region" description="Helical" evidence="1">
    <location>
        <begin position="194"/>
        <end position="215"/>
    </location>
</feature>
<organism evidence="2 3">
    <name type="scientific">Clostridium perfringens</name>
    <dbReference type="NCBI Taxonomy" id="1502"/>
    <lineage>
        <taxon>Bacteria</taxon>
        <taxon>Bacillati</taxon>
        <taxon>Bacillota</taxon>
        <taxon>Clostridia</taxon>
        <taxon>Eubacteriales</taxon>
        <taxon>Clostridiaceae</taxon>
        <taxon>Clostridium</taxon>
    </lineage>
</organism>
<dbReference type="EMBL" id="RQNR01000007">
    <property type="protein sequence ID" value="RQN23573.1"/>
    <property type="molecule type" value="Genomic_DNA"/>
</dbReference>
<reference evidence="2 3" key="1">
    <citation type="submission" date="2018-11" db="EMBL/GenBank/DDBJ databases">
        <title>Draft genome sequences of potential pathogenic Clostridium perfringens from environmental surface water in the North West Province, South Africa.</title>
        <authorList>
            <person name="Fourie J.C.J."/>
            <person name="Sanko T.J."/>
            <person name="Bezuidenhout C."/>
            <person name="Mienie C."/>
            <person name="Adeleke R."/>
        </authorList>
    </citation>
    <scope>NUCLEOTIDE SEQUENCE [LARGE SCALE GENOMIC DNA]</scope>
    <source>
        <strain evidence="2 3">SC4-C13</strain>
    </source>
</reference>